<dbReference type="RefSeq" id="WP_185278247.1">
    <property type="nucleotide sequence ID" value="NZ_CP043641.1"/>
</dbReference>
<evidence type="ECO:0000313" key="8">
    <source>
        <dbReference type="Proteomes" id="UP000515511"/>
    </source>
</evidence>
<feature type="transmembrane region" description="Helical" evidence="5">
    <location>
        <begin position="139"/>
        <end position="158"/>
    </location>
</feature>
<dbReference type="Proteomes" id="UP000515511">
    <property type="component" value="Chromosome"/>
</dbReference>
<protein>
    <submittedName>
        <fullName evidence="7">O-antigen ligase family protein</fullName>
    </submittedName>
</protein>
<dbReference type="AlphaFoldDB" id="A0A7G6Y9B5"/>
<comment type="subcellular location">
    <subcellularLocation>
        <location evidence="1">Membrane</location>
        <topology evidence="1">Multi-pass membrane protein</topology>
    </subcellularLocation>
</comment>
<reference evidence="8" key="1">
    <citation type="submission" date="2019-09" db="EMBL/GenBank/DDBJ databases">
        <title>Antimicrobial potential of Antarctic Bacteria.</title>
        <authorList>
            <person name="Benaud N."/>
            <person name="Edwards R.J."/>
            <person name="Ferrari B.C."/>
        </authorList>
    </citation>
    <scope>NUCLEOTIDE SEQUENCE [LARGE SCALE GENOMIC DNA]</scope>
    <source>
        <strain evidence="8">INR9</strain>
    </source>
</reference>
<feature type="transmembrane region" description="Helical" evidence="5">
    <location>
        <begin position="54"/>
        <end position="73"/>
    </location>
</feature>
<dbReference type="EMBL" id="CP043641">
    <property type="protein sequence ID" value="QNE35080.1"/>
    <property type="molecule type" value="Genomic_DNA"/>
</dbReference>
<feature type="domain" description="O-antigen ligase-related" evidence="6">
    <location>
        <begin position="232"/>
        <end position="376"/>
    </location>
</feature>
<feature type="transmembrane region" description="Helical" evidence="5">
    <location>
        <begin position="275"/>
        <end position="294"/>
    </location>
</feature>
<dbReference type="PANTHER" id="PTHR37422">
    <property type="entry name" value="TEICHURONIC ACID BIOSYNTHESIS PROTEIN TUAE"/>
    <property type="match status" value="1"/>
</dbReference>
<feature type="transmembrane region" description="Helical" evidence="5">
    <location>
        <begin position="196"/>
        <end position="216"/>
    </location>
</feature>
<evidence type="ECO:0000256" key="3">
    <source>
        <dbReference type="ARBA" id="ARBA00022989"/>
    </source>
</evidence>
<proteinExistence type="predicted"/>
<keyword evidence="2 5" id="KW-0812">Transmembrane</keyword>
<accession>A0A7G6Y9B5</accession>
<dbReference type="GO" id="GO:0016020">
    <property type="term" value="C:membrane"/>
    <property type="evidence" value="ECO:0007669"/>
    <property type="project" value="UniProtKB-SubCell"/>
</dbReference>
<evidence type="ECO:0000259" key="6">
    <source>
        <dbReference type="Pfam" id="PF04932"/>
    </source>
</evidence>
<name>A0A7G6Y9B5_9MICO</name>
<keyword evidence="4 5" id="KW-0472">Membrane</keyword>
<organism evidence="7 8">
    <name type="scientific">Leifsonia shinshuensis</name>
    <dbReference type="NCBI Taxonomy" id="150026"/>
    <lineage>
        <taxon>Bacteria</taxon>
        <taxon>Bacillati</taxon>
        <taxon>Actinomycetota</taxon>
        <taxon>Actinomycetes</taxon>
        <taxon>Micrococcales</taxon>
        <taxon>Microbacteriaceae</taxon>
        <taxon>Leifsonia</taxon>
    </lineage>
</organism>
<dbReference type="InterPro" id="IPR051533">
    <property type="entry name" value="WaaL-like"/>
</dbReference>
<dbReference type="GO" id="GO:0016874">
    <property type="term" value="F:ligase activity"/>
    <property type="evidence" value="ECO:0007669"/>
    <property type="project" value="UniProtKB-KW"/>
</dbReference>
<keyword evidence="3 5" id="KW-1133">Transmembrane helix</keyword>
<dbReference type="KEGG" id="lse:F1C12_08010"/>
<feature type="transmembrane region" description="Helical" evidence="5">
    <location>
        <begin position="247"/>
        <end position="263"/>
    </location>
</feature>
<feature type="transmembrane region" description="Helical" evidence="5">
    <location>
        <begin position="363"/>
        <end position="384"/>
    </location>
</feature>
<dbReference type="Pfam" id="PF04932">
    <property type="entry name" value="Wzy_C"/>
    <property type="match status" value="1"/>
</dbReference>
<evidence type="ECO:0000313" key="7">
    <source>
        <dbReference type="EMBL" id="QNE35080.1"/>
    </source>
</evidence>
<feature type="transmembrane region" description="Helical" evidence="5">
    <location>
        <begin position="223"/>
        <end position="241"/>
    </location>
</feature>
<keyword evidence="7" id="KW-0436">Ligase</keyword>
<dbReference type="InterPro" id="IPR007016">
    <property type="entry name" value="O-antigen_ligase-rel_domated"/>
</dbReference>
<dbReference type="PANTHER" id="PTHR37422:SF13">
    <property type="entry name" value="LIPOPOLYSACCHARIDE BIOSYNTHESIS PROTEIN PA4999-RELATED"/>
    <property type="match status" value="1"/>
</dbReference>
<sequence length="449" mass="48629">MSKPSRPATGSVSLSDRVDAARGASGTGASVFAVLLLFTLFAGDFWRNLISWPGYFVLAGALAVGSVVLLVRMRPVVRWRKLPKSLVLFLAYAVVSLAWSAYPGATALGLIAQFATTAAAVFLAFCLSWKSLLTALANAFRWILGLSLLFELVVAIFVRRPILPLTPAQPAPSSHIPSAFYWSRDLLFHGGQIQGIVGNSNLLAMVALLGLVVFGIQFADRSVRRGTAITWLVVAVVTFALTRSSTVFVAAVFTAVVLGFALWTRRAGPERRRPVYLAAAALAIVVVVSVVLFASRIPVLLGKSEDLTGRLTIWDSVIHLAQERPAFGWGWVSYWAPWVAPFKNLAVRSGVVYLQAHNAWLDVWLQLGIVGLVIFALLVLSTLWRSWFLAVDRPRVAVADDLPYTALALLPLLLLAALLAQSLAESRILIEGGWALFALLSLKTKQSAT</sequence>
<evidence type="ECO:0000256" key="5">
    <source>
        <dbReference type="SAM" id="Phobius"/>
    </source>
</evidence>
<gene>
    <name evidence="7" type="ORF">F1C12_08010</name>
</gene>
<feature type="transmembrane region" description="Helical" evidence="5">
    <location>
        <begin position="85"/>
        <end position="102"/>
    </location>
</feature>
<evidence type="ECO:0000256" key="2">
    <source>
        <dbReference type="ARBA" id="ARBA00022692"/>
    </source>
</evidence>
<feature type="transmembrane region" description="Helical" evidence="5">
    <location>
        <begin position="108"/>
        <end position="127"/>
    </location>
</feature>
<evidence type="ECO:0000256" key="4">
    <source>
        <dbReference type="ARBA" id="ARBA00023136"/>
    </source>
</evidence>
<feature type="transmembrane region" description="Helical" evidence="5">
    <location>
        <begin position="21"/>
        <end position="42"/>
    </location>
</feature>
<evidence type="ECO:0000256" key="1">
    <source>
        <dbReference type="ARBA" id="ARBA00004141"/>
    </source>
</evidence>
<feature type="transmembrane region" description="Helical" evidence="5">
    <location>
        <begin position="404"/>
        <end position="424"/>
    </location>
</feature>